<name>A0A371EC06_MUCPR</name>
<protein>
    <submittedName>
        <fullName evidence="1">Uncharacterized protein</fullName>
    </submittedName>
</protein>
<sequence>MYNSYSTLVVTCVASYPRDDVALELEPRWLWVADMERHLDLPAHIIVKGVDTHPILRFYNSSSSLSFHFIGGARCLNDAWSIDRASVKYVSASESSRDCLRPFVSKSALSQDSIEYSSAVSIPDLSLPRMMHD</sequence>
<accession>A0A371EC06</accession>
<evidence type="ECO:0000313" key="1">
    <source>
        <dbReference type="EMBL" id="RDX63570.1"/>
    </source>
</evidence>
<evidence type="ECO:0000313" key="2">
    <source>
        <dbReference type="Proteomes" id="UP000257109"/>
    </source>
</evidence>
<reference evidence="1" key="1">
    <citation type="submission" date="2018-05" db="EMBL/GenBank/DDBJ databases">
        <title>Draft genome of Mucuna pruriens seed.</title>
        <authorList>
            <person name="Nnadi N.E."/>
            <person name="Vos R."/>
            <person name="Hasami M.H."/>
            <person name="Devisetty U.K."/>
            <person name="Aguiy J.C."/>
        </authorList>
    </citation>
    <scope>NUCLEOTIDE SEQUENCE [LARGE SCALE GENOMIC DNA]</scope>
    <source>
        <strain evidence="1">JCA_2017</strain>
    </source>
</reference>
<dbReference type="EMBL" id="QJKJ01014825">
    <property type="protein sequence ID" value="RDX63570.1"/>
    <property type="molecule type" value="Genomic_DNA"/>
</dbReference>
<dbReference type="AlphaFoldDB" id="A0A371EC06"/>
<dbReference type="Proteomes" id="UP000257109">
    <property type="component" value="Unassembled WGS sequence"/>
</dbReference>
<keyword evidence="2" id="KW-1185">Reference proteome</keyword>
<organism evidence="1 2">
    <name type="scientific">Mucuna pruriens</name>
    <name type="common">Velvet bean</name>
    <name type="synonym">Dolichos pruriens</name>
    <dbReference type="NCBI Taxonomy" id="157652"/>
    <lineage>
        <taxon>Eukaryota</taxon>
        <taxon>Viridiplantae</taxon>
        <taxon>Streptophyta</taxon>
        <taxon>Embryophyta</taxon>
        <taxon>Tracheophyta</taxon>
        <taxon>Spermatophyta</taxon>
        <taxon>Magnoliopsida</taxon>
        <taxon>eudicotyledons</taxon>
        <taxon>Gunneridae</taxon>
        <taxon>Pentapetalae</taxon>
        <taxon>rosids</taxon>
        <taxon>fabids</taxon>
        <taxon>Fabales</taxon>
        <taxon>Fabaceae</taxon>
        <taxon>Papilionoideae</taxon>
        <taxon>50 kb inversion clade</taxon>
        <taxon>NPAAA clade</taxon>
        <taxon>indigoferoid/millettioid clade</taxon>
        <taxon>Phaseoleae</taxon>
        <taxon>Mucuna</taxon>
    </lineage>
</organism>
<comment type="caution">
    <text evidence="1">The sequence shown here is derived from an EMBL/GenBank/DDBJ whole genome shotgun (WGS) entry which is preliminary data.</text>
</comment>
<feature type="non-terminal residue" evidence="1">
    <location>
        <position position="1"/>
    </location>
</feature>
<gene>
    <name evidence="1" type="ORF">CR513_57988</name>
</gene>
<proteinExistence type="predicted"/>